<evidence type="ECO:0000256" key="2">
    <source>
        <dbReference type="SAM" id="Phobius"/>
    </source>
</evidence>
<comment type="caution">
    <text evidence="3">The sequence shown here is derived from an EMBL/GenBank/DDBJ whole genome shotgun (WGS) entry which is preliminary data.</text>
</comment>
<feature type="region of interest" description="Disordered" evidence="1">
    <location>
        <begin position="42"/>
        <end position="123"/>
    </location>
</feature>
<feature type="transmembrane region" description="Helical" evidence="2">
    <location>
        <begin position="6"/>
        <end position="24"/>
    </location>
</feature>
<evidence type="ECO:0000313" key="3">
    <source>
        <dbReference type="EMBL" id="MBB4266083.1"/>
    </source>
</evidence>
<dbReference type="EMBL" id="JACIGK010000010">
    <property type="protein sequence ID" value="MBB4266083.1"/>
    <property type="molecule type" value="Genomic_DNA"/>
</dbReference>
<evidence type="ECO:0000313" key="4">
    <source>
        <dbReference type="Proteomes" id="UP000554286"/>
    </source>
</evidence>
<evidence type="ECO:0000256" key="1">
    <source>
        <dbReference type="SAM" id="MobiDB-lite"/>
    </source>
</evidence>
<keyword evidence="2" id="KW-0472">Membrane</keyword>
<sequence>MTGTQYAFLDLGLFFGGLIGFILWDKAKLDRIRAEDQARKVAEAAAADETGSDHRRMSVTHPPSGTGHGQRPLVSHVENAEPQQARDDQVNGDDVIQEPGHDQNGDAGDDGQDGLKAGQRNGH</sequence>
<keyword evidence="2" id="KW-1133">Transmembrane helix</keyword>
<protein>
    <submittedName>
        <fullName evidence="3">Uncharacterized protein</fullName>
    </submittedName>
</protein>
<gene>
    <name evidence="3" type="ORF">GGD89_001709</name>
</gene>
<dbReference type="AlphaFoldDB" id="A0A7W6RDV6"/>
<name>A0A7W6RDV6_9PROT</name>
<organism evidence="3 4">
    <name type="scientific">Roseospira visakhapatnamensis</name>
    <dbReference type="NCBI Taxonomy" id="390880"/>
    <lineage>
        <taxon>Bacteria</taxon>
        <taxon>Pseudomonadati</taxon>
        <taxon>Pseudomonadota</taxon>
        <taxon>Alphaproteobacteria</taxon>
        <taxon>Rhodospirillales</taxon>
        <taxon>Rhodospirillaceae</taxon>
        <taxon>Roseospira</taxon>
    </lineage>
</organism>
<accession>A0A7W6RDV6</accession>
<dbReference type="Proteomes" id="UP000554286">
    <property type="component" value="Unassembled WGS sequence"/>
</dbReference>
<keyword evidence="4" id="KW-1185">Reference proteome</keyword>
<keyword evidence="2" id="KW-0812">Transmembrane</keyword>
<reference evidence="3 4" key="1">
    <citation type="submission" date="2020-08" db="EMBL/GenBank/DDBJ databases">
        <title>Genome sequencing of Purple Non-Sulfur Bacteria from various extreme environments.</title>
        <authorList>
            <person name="Mayer M."/>
        </authorList>
    </citation>
    <scope>NUCLEOTIDE SEQUENCE [LARGE SCALE GENOMIC DNA]</scope>
    <source>
        <strain evidence="3 4">JA131</strain>
    </source>
</reference>
<proteinExistence type="predicted"/>